<protein>
    <recommendedName>
        <fullName evidence="2">histidine kinase</fullName>
        <ecNumber evidence="2">2.7.13.3</ecNumber>
    </recommendedName>
</protein>
<feature type="domain" description="PAC" evidence="8">
    <location>
        <begin position="576"/>
        <end position="628"/>
    </location>
</feature>
<dbReference type="SMART" id="SM00091">
    <property type="entry name" value="PAS"/>
    <property type="match status" value="5"/>
</dbReference>
<dbReference type="SUPFAM" id="SSF47384">
    <property type="entry name" value="Homodimeric domain of signal transducing histidine kinase"/>
    <property type="match status" value="1"/>
</dbReference>
<dbReference type="InterPro" id="IPR003594">
    <property type="entry name" value="HATPase_dom"/>
</dbReference>
<comment type="catalytic activity">
    <reaction evidence="1">
        <text>ATP + protein L-histidine = ADP + protein N-phospho-L-histidine.</text>
        <dbReference type="EC" id="2.7.13.3"/>
    </reaction>
</comment>
<dbReference type="InterPro" id="IPR001610">
    <property type="entry name" value="PAC"/>
</dbReference>
<dbReference type="PANTHER" id="PTHR43304:SF1">
    <property type="entry name" value="PAC DOMAIN-CONTAINING PROTEIN"/>
    <property type="match status" value="1"/>
</dbReference>
<keyword evidence="3" id="KW-0597">Phosphoprotein</keyword>
<dbReference type="PANTHER" id="PTHR43304">
    <property type="entry name" value="PHYTOCHROME-LIKE PROTEIN CPH1"/>
    <property type="match status" value="1"/>
</dbReference>
<evidence type="ECO:0000256" key="1">
    <source>
        <dbReference type="ARBA" id="ARBA00000085"/>
    </source>
</evidence>
<keyword evidence="4" id="KW-0808">Transferase</keyword>
<dbReference type="Pfam" id="PF13426">
    <property type="entry name" value="PAS_9"/>
    <property type="match status" value="3"/>
</dbReference>
<dbReference type="Pfam" id="PF00512">
    <property type="entry name" value="HisKA"/>
    <property type="match status" value="1"/>
</dbReference>
<dbReference type="Pfam" id="PF02518">
    <property type="entry name" value="HATPase_c"/>
    <property type="match status" value="1"/>
</dbReference>
<dbReference type="EMBL" id="JAZDRO010000008">
    <property type="protein sequence ID" value="MEE2567679.1"/>
    <property type="molecule type" value="Genomic_DNA"/>
</dbReference>
<dbReference type="Gene3D" id="3.30.565.10">
    <property type="entry name" value="Histidine kinase-like ATPase, C-terminal domain"/>
    <property type="match status" value="1"/>
</dbReference>
<gene>
    <name evidence="9" type="ORF">V0U35_13425</name>
</gene>
<feature type="domain" description="PAC" evidence="8">
    <location>
        <begin position="449"/>
        <end position="501"/>
    </location>
</feature>
<keyword evidence="10" id="KW-1185">Reference proteome</keyword>
<dbReference type="EC" id="2.7.13.3" evidence="2"/>
<evidence type="ECO:0000256" key="5">
    <source>
        <dbReference type="ARBA" id="ARBA00022777"/>
    </source>
</evidence>
<dbReference type="PROSITE" id="PS50113">
    <property type="entry name" value="PAC"/>
    <property type="match status" value="2"/>
</dbReference>
<dbReference type="InterPro" id="IPR003661">
    <property type="entry name" value="HisK_dim/P_dom"/>
</dbReference>
<evidence type="ECO:0000313" key="10">
    <source>
        <dbReference type="Proteomes" id="UP001310692"/>
    </source>
</evidence>
<reference evidence="9 10" key="1">
    <citation type="submission" date="2024-01" db="EMBL/GenBank/DDBJ databases">
        <title>Hyphobacterium bacterium isolated from marine sediment.</title>
        <authorList>
            <person name="Zhao S."/>
        </authorList>
    </citation>
    <scope>NUCLEOTIDE SEQUENCE [LARGE SCALE GENOMIC DNA]</scope>
    <source>
        <strain evidence="9 10">Y60-23</strain>
    </source>
</reference>
<name>A0ABU7M1I1_9PROT</name>
<evidence type="ECO:0000259" key="6">
    <source>
        <dbReference type="PROSITE" id="PS50109"/>
    </source>
</evidence>
<dbReference type="Pfam" id="PF08447">
    <property type="entry name" value="PAS_3"/>
    <property type="match status" value="2"/>
</dbReference>
<dbReference type="SMART" id="SM00388">
    <property type="entry name" value="HisKA"/>
    <property type="match status" value="1"/>
</dbReference>
<evidence type="ECO:0000256" key="3">
    <source>
        <dbReference type="ARBA" id="ARBA00022553"/>
    </source>
</evidence>
<evidence type="ECO:0000259" key="8">
    <source>
        <dbReference type="PROSITE" id="PS50113"/>
    </source>
</evidence>
<dbReference type="InterPro" id="IPR000700">
    <property type="entry name" value="PAS-assoc_C"/>
</dbReference>
<dbReference type="InterPro" id="IPR005467">
    <property type="entry name" value="His_kinase_dom"/>
</dbReference>
<dbReference type="InterPro" id="IPR035965">
    <property type="entry name" value="PAS-like_dom_sf"/>
</dbReference>
<dbReference type="PROSITE" id="PS50112">
    <property type="entry name" value="PAS"/>
    <property type="match status" value="3"/>
</dbReference>
<sequence length="862" mass="96286">MPDLPDTLLYSLYEQTSDAVFVTGANRRIRHVNPAFTSLFGYSRDEIAGVGLSALYAEKSVFDASDGDAGAPDLLYRTRSGSTFWGTLRLIPMQNGKELLGIIRDVTGRRTLERRIEDGERLLRDGLGSGNHGAWRLSLAERIVEVTGPLATFLGYADEDAVIPLAEWRAMIHPEDQGATLKALSAVYRGRMMSAELRMKGKDGQYRWMHARGRLNSHETRRNTASGLIIDVHQKKTLERQIEQSDRQLADALKAADLAAWRHDLKKHYSTIRGDLAGQLGVNQDLPEIPGPVWMDRVHPEDAQAVVSGTMAVANGETETFNVLYRAKSLSGEWRWIRSTGRLIQRDADGKPWIAAGVLKDETRRIRLEMALKDEKDRYESVYRATPAMMHTIDAEGRIVDVSDYWLSILGYDRSEVVGRPPTDFLTPEGRERSRTVGLAEHWRTGRCENVPYTFVKKSGERVETLLSAVVETGDDGAPFRSHAVLVDVTERNALEAALREEKNRFERVYQASPAMMHTISADGRIVQVSDYWLAVMGYSRDEVIGRKSIDFLDAESRERALTDTLPSLFATGSNTNIPYRFIRKNGETMDVLLSSFLERHDDGTPKASYAVVSDVTALRRAYDDLKRSNRELDRFAAIASHDLQEPLRKIAAFASLLNRRHKDTFDEDARRALHFMLDAALRMQTLIDELLTYSRLSNQPIKTTSIDMSHVVADAMNRLDSALAETGGWVCVGELAPVEGDHGVIVQILQNLLSNAVKYRSSASPRIRIQCETDGDKATFSVIDNGVGFDPRFAEKVFAPFQRLHARGEYPGNGIGLAIVQQAVERHGGEVWVESTPGEGSTFYFSLPVARSERSSGRAVA</sequence>
<dbReference type="SUPFAM" id="SSF55874">
    <property type="entry name" value="ATPase domain of HSP90 chaperone/DNA topoisomerase II/histidine kinase"/>
    <property type="match status" value="1"/>
</dbReference>
<evidence type="ECO:0000256" key="2">
    <source>
        <dbReference type="ARBA" id="ARBA00012438"/>
    </source>
</evidence>
<dbReference type="CDD" id="cd00082">
    <property type="entry name" value="HisKA"/>
    <property type="match status" value="1"/>
</dbReference>
<dbReference type="CDD" id="cd00130">
    <property type="entry name" value="PAS"/>
    <property type="match status" value="4"/>
</dbReference>
<dbReference type="SMART" id="SM00387">
    <property type="entry name" value="HATPase_c"/>
    <property type="match status" value="1"/>
</dbReference>
<dbReference type="InterPro" id="IPR013655">
    <property type="entry name" value="PAS_fold_3"/>
</dbReference>
<proteinExistence type="predicted"/>
<feature type="domain" description="PAS" evidence="7">
    <location>
        <begin position="375"/>
        <end position="432"/>
    </location>
</feature>
<dbReference type="InterPro" id="IPR004358">
    <property type="entry name" value="Sig_transdc_His_kin-like_C"/>
</dbReference>
<dbReference type="RefSeq" id="WP_330197256.1">
    <property type="nucleotide sequence ID" value="NZ_JAZDRO010000008.1"/>
</dbReference>
<accession>A0ABU7M1I1</accession>
<organism evidence="9 10">
    <name type="scientific">Hyphobacterium marinum</name>
    <dbReference type="NCBI Taxonomy" id="3116574"/>
    <lineage>
        <taxon>Bacteria</taxon>
        <taxon>Pseudomonadati</taxon>
        <taxon>Pseudomonadota</taxon>
        <taxon>Alphaproteobacteria</taxon>
        <taxon>Maricaulales</taxon>
        <taxon>Maricaulaceae</taxon>
        <taxon>Hyphobacterium</taxon>
    </lineage>
</organism>
<dbReference type="InterPro" id="IPR000014">
    <property type="entry name" value="PAS"/>
</dbReference>
<evidence type="ECO:0000259" key="7">
    <source>
        <dbReference type="PROSITE" id="PS50112"/>
    </source>
</evidence>
<feature type="domain" description="PAS" evidence="7">
    <location>
        <begin position="502"/>
        <end position="559"/>
    </location>
</feature>
<dbReference type="Gene3D" id="3.30.450.20">
    <property type="entry name" value="PAS domain"/>
    <property type="match status" value="5"/>
</dbReference>
<evidence type="ECO:0000256" key="4">
    <source>
        <dbReference type="ARBA" id="ARBA00022679"/>
    </source>
</evidence>
<dbReference type="SMART" id="SM00086">
    <property type="entry name" value="PAC"/>
    <property type="match status" value="5"/>
</dbReference>
<dbReference type="PRINTS" id="PR00344">
    <property type="entry name" value="BCTRLSENSOR"/>
</dbReference>
<dbReference type="PROSITE" id="PS50109">
    <property type="entry name" value="HIS_KIN"/>
    <property type="match status" value="1"/>
</dbReference>
<dbReference type="SUPFAM" id="SSF55785">
    <property type="entry name" value="PYP-like sensor domain (PAS domain)"/>
    <property type="match status" value="5"/>
</dbReference>
<dbReference type="NCBIfam" id="TIGR00229">
    <property type="entry name" value="sensory_box"/>
    <property type="match status" value="4"/>
</dbReference>
<feature type="domain" description="PAS" evidence="7">
    <location>
        <begin position="5"/>
        <end position="49"/>
    </location>
</feature>
<feature type="domain" description="Histidine kinase" evidence="6">
    <location>
        <begin position="639"/>
        <end position="852"/>
    </location>
</feature>
<evidence type="ECO:0000313" key="9">
    <source>
        <dbReference type="EMBL" id="MEE2567679.1"/>
    </source>
</evidence>
<dbReference type="Gene3D" id="1.10.287.130">
    <property type="match status" value="1"/>
</dbReference>
<keyword evidence="5" id="KW-0418">Kinase</keyword>
<dbReference type="InterPro" id="IPR036097">
    <property type="entry name" value="HisK_dim/P_sf"/>
</dbReference>
<dbReference type="Proteomes" id="UP001310692">
    <property type="component" value="Unassembled WGS sequence"/>
</dbReference>
<comment type="caution">
    <text evidence="9">The sequence shown here is derived from an EMBL/GenBank/DDBJ whole genome shotgun (WGS) entry which is preliminary data.</text>
</comment>
<dbReference type="InterPro" id="IPR052162">
    <property type="entry name" value="Sensor_kinase/Photoreceptor"/>
</dbReference>
<dbReference type="InterPro" id="IPR036890">
    <property type="entry name" value="HATPase_C_sf"/>
</dbReference>